<dbReference type="AlphaFoldDB" id="A0A0C4WMF1"/>
<reference evidence="11 12" key="1">
    <citation type="journal article" date="2015" name="PLoS ONE">
        <title>Azotobacter Genomes: The Genome of Azotobacter chroococcum NCIMB 8003 (ATCC 4412).</title>
        <authorList>
            <person name="Robson R.L."/>
            <person name="Jones R."/>
            <person name="Robson R.M."/>
            <person name="Schwartz A."/>
            <person name="Richardson T.H."/>
        </authorList>
    </citation>
    <scope>NUCLEOTIDE SEQUENCE [LARGE SCALE GENOMIC DNA]</scope>
    <source>
        <strain evidence="11 12">NCIMB 8003</strain>
    </source>
</reference>
<keyword evidence="8 9" id="KW-0472">Membrane</keyword>
<evidence type="ECO:0000256" key="9">
    <source>
        <dbReference type="RuleBase" id="RU363043"/>
    </source>
</evidence>
<dbReference type="GO" id="GO:0005315">
    <property type="term" value="F:phosphate transmembrane transporter activity"/>
    <property type="evidence" value="ECO:0007669"/>
    <property type="project" value="InterPro"/>
</dbReference>
<feature type="transmembrane region" description="Helical" evidence="9">
    <location>
        <begin position="180"/>
        <end position="202"/>
    </location>
</feature>
<evidence type="ECO:0000256" key="8">
    <source>
        <dbReference type="ARBA" id="ARBA00023136"/>
    </source>
</evidence>
<feature type="transmembrane region" description="Helical" evidence="9">
    <location>
        <begin position="56"/>
        <end position="86"/>
    </location>
</feature>
<dbReference type="HOGENOM" id="CLU_033621_2_2_6"/>
<gene>
    <name evidence="11" type="ORF">Achr_20710</name>
</gene>
<dbReference type="KEGG" id="acx:Achr_20710"/>
<evidence type="ECO:0000313" key="11">
    <source>
        <dbReference type="EMBL" id="AJE21521.1"/>
    </source>
</evidence>
<feature type="transmembrane region" description="Helical" evidence="9">
    <location>
        <begin position="245"/>
        <end position="267"/>
    </location>
</feature>
<organism evidence="11 12">
    <name type="scientific">Azotobacter chroococcum NCIMB 8003</name>
    <dbReference type="NCBI Taxonomy" id="1328314"/>
    <lineage>
        <taxon>Bacteria</taxon>
        <taxon>Pseudomonadati</taxon>
        <taxon>Pseudomonadota</taxon>
        <taxon>Gammaproteobacteria</taxon>
        <taxon>Pseudomonadales</taxon>
        <taxon>Pseudomonadaceae</taxon>
        <taxon>Azotobacter</taxon>
    </lineage>
</organism>
<feature type="transmembrane region" description="Helical" evidence="9">
    <location>
        <begin position="128"/>
        <end position="148"/>
    </location>
</feature>
<accession>A0A0C4WMF1</accession>
<keyword evidence="4" id="KW-0813">Transport</keyword>
<dbReference type="InterPro" id="IPR005672">
    <property type="entry name" value="Phosphate_PstA"/>
</dbReference>
<dbReference type="InterPro" id="IPR000515">
    <property type="entry name" value="MetI-like"/>
</dbReference>
<dbReference type="Gene3D" id="1.10.3720.10">
    <property type="entry name" value="MetI-like"/>
    <property type="match status" value="1"/>
</dbReference>
<dbReference type="CDD" id="cd06261">
    <property type="entry name" value="TM_PBP2"/>
    <property type="match status" value="1"/>
</dbReference>
<comment type="similarity">
    <text evidence="2 9">Belongs to the binding-protein-dependent transport system permease family. CysTW subfamily.</text>
</comment>
<dbReference type="SUPFAM" id="SSF161098">
    <property type="entry name" value="MetI-like"/>
    <property type="match status" value="1"/>
</dbReference>
<sequence>MNRLETWRGRALGVLALLLMLPLLSLAVTVFAEGVGVLDWAFLNGEPAQAGRSGGIGPIILSTAWVLAICLGLVVPLGLGTALFLVEQVRPDGRLNLTLQWALDGLGAVPSVVFGLFGHRLFVVELGWGYSLLAGGCTLACMVLPLFIRGCEQALRDCPHSYRQAAAGLTISRVGYLRRILLPFAAPGIAAALVLSAGRALAETAVLLFTAGYVMRWPESLFDSGRTLAVHIYDLAMNVSGGGPASAGTALVLLGFALLIQLAAWRIGQRPRSFAR</sequence>
<evidence type="ECO:0000256" key="1">
    <source>
        <dbReference type="ARBA" id="ARBA00004651"/>
    </source>
</evidence>
<keyword evidence="6 9" id="KW-0812">Transmembrane</keyword>
<evidence type="ECO:0000256" key="6">
    <source>
        <dbReference type="ARBA" id="ARBA00022692"/>
    </source>
</evidence>
<feature type="domain" description="ABC transmembrane type-1" evidence="10">
    <location>
        <begin position="60"/>
        <end position="264"/>
    </location>
</feature>
<proteinExistence type="inferred from homology"/>
<dbReference type="PROSITE" id="PS50928">
    <property type="entry name" value="ABC_TM1"/>
    <property type="match status" value="1"/>
</dbReference>
<protein>
    <recommendedName>
        <fullName evidence="3 9">Phosphate transport system permease protein PstA</fullName>
    </recommendedName>
</protein>
<comment type="caution">
    <text evidence="9">Lacks conserved residue(s) required for the propagation of feature annotation.</text>
</comment>
<dbReference type="PANTHER" id="PTHR43470:SF3">
    <property type="entry name" value="PHOSPHATE TRANSPORT SYSTEM PERMEASE PROTEIN PSTA-RELATED"/>
    <property type="match status" value="1"/>
</dbReference>
<dbReference type="NCBIfam" id="TIGR00974">
    <property type="entry name" value="3a0107s02c"/>
    <property type="match status" value="1"/>
</dbReference>
<dbReference type="Proteomes" id="UP000068210">
    <property type="component" value="Chromosome"/>
</dbReference>
<feature type="transmembrane region" description="Helical" evidence="9">
    <location>
        <begin position="98"/>
        <end position="122"/>
    </location>
</feature>
<dbReference type="GO" id="GO:0005886">
    <property type="term" value="C:plasma membrane"/>
    <property type="evidence" value="ECO:0007669"/>
    <property type="project" value="UniProtKB-SubCell"/>
</dbReference>
<evidence type="ECO:0000256" key="2">
    <source>
        <dbReference type="ARBA" id="ARBA00007069"/>
    </source>
</evidence>
<keyword evidence="5 9" id="KW-1003">Cell membrane</keyword>
<dbReference type="Pfam" id="PF00528">
    <property type="entry name" value="BPD_transp_1"/>
    <property type="match status" value="1"/>
</dbReference>
<evidence type="ECO:0000256" key="5">
    <source>
        <dbReference type="ARBA" id="ARBA00022475"/>
    </source>
</evidence>
<comment type="subcellular location">
    <subcellularLocation>
        <location evidence="9">Cell inner membrane</location>
        <topology evidence="9">Multi-pass membrane protein</topology>
    </subcellularLocation>
    <subcellularLocation>
        <location evidence="1">Cell membrane</location>
        <topology evidence="1">Multi-pass membrane protein</topology>
    </subcellularLocation>
</comment>
<evidence type="ECO:0000256" key="4">
    <source>
        <dbReference type="ARBA" id="ARBA00022448"/>
    </source>
</evidence>
<dbReference type="EMBL" id="CP010415">
    <property type="protein sequence ID" value="AJE21521.1"/>
    <property type="molecule type" value="Genomic_DNA"/>
</dbReference>
<dbReference type="GO" id="GO:0035435">
    <property type="term" value="P:phosphate ion transmembrane transport"/>
    <property type="evidence" value="ECO:0007669"/>
    <property type="project" value="InterPro"/>
</dbReference>
<evidence type="ECO:0000313" key="12">
    <source>
        <dbReference type="Proteomes" id="UP000068210"/>
    </source>
</evidence>
<dbReference type="RefSeq" id="WP_052263913.1">
    <property type="nucleotide sequence ID" value="NZ_CP010415.1"/>
</dbReference>
<name>A0A0C4WMF1_9GAMM</name>
<evidence type="ECO:0000256" key="7">
    <source>
        <dbReference type="ARBA" id="ARBA00022989"/>
    </source>
</evidence>
<dbReference type="STRING" id="1328314.Achr_20710"/>
<keyword evidence="7 9" id="KW-1133">Transmembrane helix</keyword>
<evidence type="ECO:0000259" key="10">
    <source>
        <dbReference type="PROSITE" id="PS50928"/>
    </source>
</evidence>
<evidence type="ECO:0000256" key="3">
    <source>
        <dbReference type="ARBA" id="ARBA00016864"/>
    </source>
</evidence>
<dbReference type="InterPro" id="IPR035906">
    <property type="entry name" value="MetI-like_sf"/>
</dbReference>
<keyword evidence="12" id="KW-1185">Reference proteome</keyword>
<dbReference type="PANTHER" id="PTHR43470">
    <property type="entry name" value="PHOSPHATE TRANSPORT SYSTEM PERMEASE PROTEIN PSTA-RELATED"/>
    <property type="match status" value="1"/>
</dbReference>